<evidence type="ECO:0000256" key="1">
    <source>
        <dbReference type="ARBA" id="ARBA00022741"/>
    </source>
</evidence>
<organism evidence="6 7">
    <name type="scientific">Candidatus Marinarcus aquaticus</name>
    <dbReference type="NCBI Taxonomy" id="2044504"/>
    <lineage>
        <taxon>Bacteria</taxon>
        <taxon>Pseudomonadati</taxon>
        <taxon>Campylobacterota</taxon>
        <taxon>Epsilonproteobacteria</taxon>
        <taxon>Campylobacterales</taxon>
        <taxon>Arcobacteraceae</taxon>
        <taxon>Candidatus Marinarcus</taxon>
    </lineage>
</organism>
<name>A0A4V1LPC2_9BACT</name>
<reference evidence="6 7" key="1">
    <citation type="submission" date="2017-10" db="EMBL/GenBank/DDBJ databases">
        <title>Genomics of the genus Arcobacter.</title>
        <authorList>
            <person name="Perez-Cataluna A."/>
            <person name="Figueras M.J."/>
        </authorList>
    </citation>
    <scope>NUCLEOTIDE SEQUENCE [LARGE SCALE GENOMIC DNA]</scope>
    <source>
        <strain evidence="6 7">CECT 8987</strain>
    </source>
</reference>
<protein>
    <submittedName>
        <fullName evidence="6">HIT family hydrolase</fullName>
    </submittedName>
</protein>
<dbReference type="InterPro" id="IPR036265">
    <property type="entry name" value="HIT-like_sf"/>
</dbReference>
<evidence type="ECO:0000256" key="4">
    <source>
        <dbReference type="PROSITE-ProRule" id="PRU00464"/>
    </source>
</evidence>
<evidence type="ECO:0000313" key="7">
    <source>
        <dbReference type="Proteomes" id="UP000290657"/>
    </source>
</evidence>
<feature type="active site" description="Tele-AMP-histidine intermediate" evidence="2">
    <location>
        <position position="119"/>
    </location>
</feature>
<dbReference type="InterPro" id="IPR011146">
    <property type="entry name" value="HIT-like"/>
</dbReference>
<dbReference type="Pfam" id="PF01230">
    <property type="entry name" value="HIT"/>
    <property type="match status" value="1"/>
</dbReference>
<dbReference type="InterPro" id="IPR039383">
    <property type="entry name" value="FHIT"/>
</dbReference>
<dbReference type="Proteomes" id="UP000290657">
    <property type="component" value="Unassembled WGS sequence"/>
</dbReference>
<evidence type="ECO:0000256" key="3">
    <source>
        <dbReference type="PIRSR" id="PIRSR639383-2"/>
    </source>
</evidence>
<dbReference type="InterPro" id="IPR052908">
    <property type="entry name" value="AP-4-A_phosphorylase"/>
</dbReference>
<proteinExistence type="predicted"/>
<comment type="caution">
    <text evidence="6">The sequence shown here is derived from an EMBL/GenBank/DDBJ whole genome shotgun (WGS) entry which is preliminary data.</text>
</comment>
<dbReference type="PROSITE" id="PS51084">
    <property type="entry name" value="HIT_2"/>
    <property type="match status" value="1"/>
</dbReference>
<dbReference type="AlphaFoldDB" id="A0A4V1LPC2"/>
<evidence type="ECO:0000256" key="2">
    <source>
        <dbReference type="PIRSR" id="PIRSR639383-1"/>
    </source>
</evidence>
<dbReference type="GO" id="GO:0016787">
    <property type="term" value="F:hydrolase activity"/>
    <property type="evidence" value="ECO:0007669"/>
    <property type="project" value="UniProtKB-KW"/>
</dbReference>
<dbReference type="PANTHER" id="PTHR42997:SF1">
    <property type="entry name" value="AP-4-A PHOSPHORYLASE"/>
    <property type="match status" value="1"/>
</dbReference>
<gene>
    <name evidence="6" type="ORF">CRV04_01360</name>
</gene>
<evidence type="ECO:0000259" key="5">
    <source>
        <dbReference type="PROSITE" id="PS51084"/>
    </source>
</evidence>
<feature type="domain" description="HIT" evidence="5">
    <location>
        <begin position="22"/>
        <end position="132"/>
    </location>
</feature>
<keyword evidence="6" id="KW-0378">Hydrolase</keyword>
<keyword evidence="7" id="KW-1185">Reference proteome</keyword>
<keyword evidence="1" id="KW-0547">Nucleotide-binding</keyword>
<feature type="binding site" evidence="3">
    <location>
        <position position="121"/>
    </location>
    <ligand>
        <name>substrate</name>
    </ligand>
</feature>
<dbReference type="GO" id="GO:0000166">
    <property type="term" value="F:nucleotide binding"/>
    <property type="evidence" value="ECO:0007669"/>
    <property type="project" value="UniProtKB-KW"/>
</dbReference>
<dbReference type="OrthoDB" id="9784774at2"/>
<accession>A0A4V1LPC2</accession>
<evidence type="ECO:0000313" key="6">
    <source>
        <dbReference type="EMBL" id="RXJ60688.1"/>
    </source>
</evidence>
<dbReference type="SUPFAM" id="SSF54197">
    <property type="entry name" value="HIT-like"/>
    <property type="match status" value="1"/>
</dbReference>
<dbReference type="PANTHER" id="PTHR42997">
    <property type="entry name" value="HIT FAMILY HYDROLASE"/>
    <property type="match status" value="1"/>
</dbReference>
<dbReference type="Gene3D" id="3.30.428.10">
    <property type="entry name" value="HIT-like"/>
    <property type="match status" value="1"/>
</dbReference>
<dbReference type="RefSeq" id="WP_128994822.1">
    <property type="nucleotide sequence ID" value="NZ_PDKN01000001.1"/>
</dbReference>
<dbReference type="CDD" id="cd01275">
    <property type="entry name" value="FHIT"/>
    <property type="match status" value="1"/>
</dbReference>
<feature type="binding site" evidence="3">
    <location>
        <position position="49"/>
    </location>
    <ligand>
        <name>substrate</name>
    </ligand>
</feature>
<sequence>MEHLYAPWRFEYVTEEKIKGCVFCHISKNLEDEKMQVIFSDELCYVVMNKYPYSPGHIMVVPHFHTDKIEELEAQVWQQMSLRVQQGVKLLKEVMPCEGVNIGMNLGEIAGAGIAQHVHYHLVPRWKGDTNFISTISHIRVYPVDFDEIFSRLKEYAPKYFL</sequence>
<feature type="short sequence motif" description="Histidine triad motif" evidence="4">
    <location>
        <begin position="117"/>
        <end position="121"/>
    </location>
</feature>
<dbReference type="EMBL" id="PDKN01000001">
    <property type="protein sequence ID" value="RXJ60688.1"/>
    <property type="molecule type" value="Genomic_DNA"/>
</dbReference>